<keyword evidence="2" id="KW-1185">Reference proteome</keyword>
<proteinExistence type="predicted"/>
<organism evidence="1 2">
    <name type="scientific">Blautia faecicola</name>
    <dbReference type="NCBI Taxonomy" id="2509240"/>
    <lineage>
        <taxon>Bacteria</taxon>
        <taxon>Bacillati</taxon>
        <taxon>Bacillota</taxon>
        <taxon>Clostridia</taxon>
        <taxon>Lachnospirales</taxon>
        <taxon>Lachnospiraceae</taxon>
        <taxon>Blautia</taxon>
    </lineage>
</organism>
<sequence length="338" mass="37249">MAEKVWDLGITEDLSKDPYNVKKEDMFDFATSLGSGPNGELYGVEQQICPSGFAYRRDLAKEYLGTDDPDEIADMISDWDKMFDVATQVKEKSDGKVTALPGISALFQNILCTQTVSDYIDGNKIDLTDRYTKALDIATKFNQAGVLGKQEVNTPAYNSSFAAGEVIFYPCAPWSAKWEEATNDPDGTGNWGLTKAPENGFTYGGTSVSIYSGSEHKDAAWDYVQDVYCTGDGVKEAYEQFGFMTGFTAPYEDENSYFFTEEGQYDEFFGGQKLADYFINDIAINTVGQVQTKNEANVKSAIGNTVSQMAANPSMTTDEAMEILKTEVLTLIPEAEIK</sequence>
<dbReference type="AlphaFoldDB" id="A0A4Q1REJ3"/>
<protein>
    <submittedName>
        <fullName evidence="1">Extracellular solute-binding protein</fullName>
    </submittedName>
</protein>
<gene>
    <name evidence="1" type="ORF">ETP43_01200</name>
</gene>
<comment type="caution">
    <text evidence="1">The sequence shown here is derived from an EMBL/GenBank/DDBJ whole genome shotgun (WGS) entry which is preliminary data.</text>
</comment>
<accession>A0A4Q1REJ3</accession>
<dbReference type="SUPFAM" id="SSF53850">
    <property type="entry name" value="Periplasmic binding protein-like II"/>
    <property type="match status" value="1"/>
</dbReference>
<dbReference type="OrthoDB" id="55273at2"/>
<dbReference type="Gene3D" id="3.40.190.10">
    <property type="entry name" value="Periplasmic binding protein-like II"/>
    <property type="match status" value="1"/>
</dbReference>
<dbReference type="Proteomes" id="UP000290106">
    <property type="component" value="Unassembled WGS sequence"/>
</dbReference>
<name>A0A4Q1REJ3_9FIRM</name>
<reference evidence="1 2" key="1">
    <citation type="submission" date="2019-01" db="EMBL/GenBank/DDBJ databases">
        <title>Blautia sp. nov. KGMB01111 isolated human feces.</title>
        <authorList>
            <person name="Park J.-E."/>
            <person name="Kim J.-S."/>
            <person name="Park S.-H."/>
        </authorList>
    </citation>
    <scope>NUCLEOTIDE SEQUENCE [LARGE SCALE GENOMIC DNA]</scope>
    <source>
        <strain evidence="1 2">KGMB01111</strain>
    </source>
</reference>
<dbReference type="EMBL" id="SDKC01000001">
    <property type="protein sequence ID" value="RXS74006.1"/>
    <property type="molecule type" value="Genomic_DNA"/>
</dbReference>
<evidence type="ECO:0000313" key="1">
    <source>
        <dbReference type="EMBL" id="RXS74006.1"/>
    </source>
</evidence>
<evidence type="ECO:0000313" key="2">
    <source>
        <dbReference type="Proteomes" id="UP000290106"/>
    </source>
</evidence>